<keyword evidence="1" id="KW-1133">Transmembrane helix</keyword>
<keyword evidence="3" id="KW-0808">Transferase</keyword>
<reference evidence="3" key="1">
    <citation type="submission" date="2013-07" db="EMBL/GenBank/DDBJ databases">
        <authorList>
            <person name="Geib S."/>
        </authorList>
    </citation>
    <scope>NUCLEOTIDE SEQUENCE</scope>
</reference>
<dbReference type="PANTHER" id="PTHR10704:SF44">
    <property type="entry name" value="LD35051P-RELATED"/>
    <property type="match status" value="1"/>
</dbReference>
<dbReference type="FunFam" id="3.40.50.300:FF:001931">
    <property type="entry name" value="Blast:Carbohydrate sulfotransferase 4"/>
    <property type="match status" value="1"/>
</dbReference>
<dbReference type="AlphaFoldDB" id="W8BD39"/>
<evidence type="ECO:0000256" key="1">
    <source>
        <dbReference type="SAM" id="Phobius"/>
    </source>
</evidence>
<feature type="transmembrane region" description="Helical" evidence="1">
    <location>
        <begin position="43"/>
        <end position="61"/>
    </location>
</feature>
<dbReference type="InterPro" id="IPR000863">
    <property type="entry name" value="Sulfotransferase_dom"/>
</dbReference>
<proteinExistence type="evidence at transcript level"/>
<dbReference type="InterPro" id="IPR027417">
    <property type="entry name" value="P-loop_NTPase"/>
</dbReference>
<dbReference type="SUPFAM" id="SSF52540">
    <property type="entry name" value="P-loop containing nucleoside triphosphate hydrolases"/>
    <property type="match status" value="1"/>
</dbReference>
<gene>
    <name evidence="3" type="primary">CHST5</name>
</gene>
<dbReference type="GO" id="GO:0006044">
    <property type="term" value="P:N-acetylglucosamine metabolic process"/>
    <property type="evidence" value="ECO:0007669"/>
    <property type="project" value="TreeGrafter"/>
</dbReference>
<evidence type="ECO:0000313" key="3">
    <source>
        <dbReference type="EMBL" id="JAB91056.1"/>
    </source>
</evidence>
<name>W8BD39_CERCA</name>
<dbReference type="InterPro" id="IPR051135">
    <property type="entry name" value="Gal/GlcNAc/GalNAc_ST"/>
</dbReference>
<reference evidence="3" key="2">
    <citation type="journal article" date="2014" name="BMC Genomics">
        <title>A genomic perspective to assessing quality of mass-reared SIT flies used in Mediterranean fruit fly (Ceratitis capitata) eradication in California.</title>
        <authorList>
            <person name="Calla B."/>
            <person name="Hall B."/>
            <person name="Hou S."/>
            <person name="Geib S.M."/>
        </authorList>
    </citation>
    <scope>NUCLEOTIDE SEQUENCE</scope>
</reference>
<sequence length="452" mass="51469">MSKTSDSTTISLLTGASVDSASRTRAQHRISLSTKRRKMSRRANLIGICGVCSLCLLLLIATTQHRPASMTISNGMSVGVGDISGVQTGYVDRHHVGTASVAYNMTATIADVLAAQRTKILTEMENFEYPQGRFGVDAEKLSDMTPATNGTPVRSVIITTWRSGSTFLGDILNAMPGNFYHYEPLLSFGINQVRDAAEGAEALHMLRHLLHCNYTNMQEYLEYGKQHSYLFEHNERLWSVCKEFPHFCWQPKFLSPICKLFPMQSMKVVRLRLALAKTLLEDNSLNVRMILLVRDPRGTMQSRKHRDWCAGNRDCEDPQYVCQDLVADYHAAVALLKEFPARFRTLRYEDLSLNTYDMTQEVLQFYGLPFDPLVEEFLDTHTKVNIGGVSSTYRDSKSAPFHWKQDLRPEEIQYIQNNCEEAMQLWGYRKIDNFTNFQQTTFDPLELPPPFS</sequence>
<dbReference type="Gene3D" id="3.40.50.300">
    <property type="entry name" value="P-loop containing nucleotide triphosphate hydrolases"/>
    <property type="match status" value="1"/>
</dbReference>
<dbReference type="GO" id="GO:0006790">
    <property type="term" value="P:sulfur compound metabolic process"/>
    <property type="evidence" value="ECO:0007669"/>
    <property type="project" value="TreeGrafter"/>
</dbReference>
<dbReference type="OrthoDB" id="6138663at2759"/>
<organism evidence="3">
    <name type="scientific">Ceratitis capitata</name>
    <name type="common">Mediterranean fruit fly</name>
    <name type="synonym">Tephritis capitata</name>
    <dbReference type="NCBI Taxonomy" id="7213"/>
    <lineage>
        <taxon>Eukaryota</taxon>
        <taxon>Metazoa</taxon>
        <taxon>Ecdysozoa</taxon>
        <taxon>Arthropoda</taxon>
        <taxon>Hexapoda</taxon>
        <taxon>Insecta</taxon>
        <taxon>Pterygota</taxon>
        <taxon>Neoptera</taxon>
        <taxon>Endopterygota</taxon>
        <taxon>Diptera</taxon>
        <taxon>Brachycera</taxon>
        <taxon>Muscomorpha</taxon>
        <taxon>Tephritoidea</taxon>
        <taxon>Tephritidae</taxon>
        <taxon>Ceratitis</taxon>
        <taxon>Ceratitis</taxon>
    </lineage>
</organism>
<keyword evidence="1" id="KW-0812">Transmembrane</keyword>
<protein>
    <submittedName>
        <fullName evidence="3">Carbohydrate sulfotransferase 5</fullName>
    </submittedName>
</protein>
<dbReference type="PANTHER" id="PTHR10704">
    <property type="entry name" value="CARBOHYDRATE SULFOTRANSFERASE"/>
    <property type="match status" value="1"/>
</dbReference>
<evidence type="ECO:0000259" key="2">
    <source>
        <dbReference type="Pfam" id="PF00685"/>
    </source>
</evidence>
<feature type="domain" description="Sulfotransferase" evidence="2">
    <location>
        <begin position="155"/>
        <end position="427"/>
    </location>
</feature>
<dbReference type="GO" id="GO:0001517">
    <property type="term" value="F:N-acetylglucosamine 6-O-sulfotransferase activity"/>
    <property type="evidence" value="ECO:0007669"/>
    <property type="project" value="TreeGrafter"/>
</dbReference>
<dbReference type="Pfam" id="PF00685">
    <property type="entry name" value="Sulfotransfer_1"/>
    <property type="match status" value="1"/>
</dbReference>
<dbReference type="EMBL" id="GAMC01015499">
    <property type="protein sequence ID" value="JAB91056.1"/>
    <property type="molecule type" value="mRNA"/>
</dbReference>
<accession>W8BD39</accession>
<keyword evidence="1" id="KW-0472">Membrane</keyword>